<dbReference type="EMBL" id="RXNR01000009">
    <property type="protein sequence ID" value="RTQ94934.1"/>
    <property type="molecule type" value="Genomic_DNA"/>
</dbReference>
<organism evidence="8 9">
    <name type="scientific">Lysinibacillus telephonicus</name>
    <dbReference type="NCBI Taxonomy" id="1714840"/>
    <lineage>
        <taxon>Bacteria</taxon>
        <taxon>Bacillati</taxon>
        <taxon>Bacillota</taxon>
        <taxon>Bacilli</taxon>
        <taxon>Bacillales</taxon>
        <taxon>Bacillaceae</taxon>
        <taxon>Lysinibacillus</taxon>
    </lineage>
</organism>
<keyword evidence="9" id="KW-1185">Reference proteome</keyword>
<feature type="transmembrane region" description="Helical" evidence="7">
    <location>
        <begin position="237"/>
        <end position="258"/>
    </location>
</feature>
<evidence type="ECO:0000313" key="9">
    <source>
        <dbReference type="Proteomes" id="UP000276349"/>
    </source>
</evidence>
<protein>
    <submittedName>
        <fullName evidence="8">ABC transporter permease</fullName>
    </submittedName>
</protein>
<keyword evidence="5 7" id="KW-0472">Membrane</keyword>
<dbReference type="OrthoDB" id="9778389at2"/>
<dbReference type="PANTHER" id="PTHR32196">
    <property type="entry name" value="ABC TRANSPORTER PERMEASE PROTEIN YPHD-RELATED-RELATED"/>
    <property type="match status" value="1"/>
</dbReference>
<feature type="transmembrane region" description="Helical" evidence="7">
    <location>
        <begin position="90"/>
        <end position="109"/>
    </location>
</feature>
<dbReference type="CDD" id="cd06574">
    <property type="entry name" value="TM_PBP1_branched-chain-AA_like"/>
    <property type="match status" value="1"/>
</dbReference>
<evidence type="ECO:0000256" key="2">
    <source>
        <dbReference type="ARBA" id="ARBA00022475"/>
    </source>
</evidence>
<evidence type="ECO:0000256" key="7">
    <source>
        <dbReference type="SAM" id="Phobius"/>
    </source>
</evidence>
<dbReference type="GO" id="GO:0005886">
    <property type="term" value="C:plasma membrane"/>
    <property type="evidence" value="ECO:0007669"/>
    <property type="project" value="UniProtKB-SubCell"/>
</dbReference>
<gene>
    <name evidence="8" type="ORF">EKG35_04610</name>
</gene>
<comment type="subcellular location">
    <subcellularLocation>
        <location evidence="1">Cell membrane</location>
        <topology evidence="1">Multi-pass membrane protein</topology>
    </subcellularLocation>
</comment>
<dbReference type="AlphaFoldDB" id="A0A3S0HMX8"/>
<proteinExistence type="predicted"/>
<feature type="transmembrane region" description="Helical" evidence="7">
    <location>
        <begin position="160"/>
        <end position="181"/>
    </location>
</feature>
<feature type="transmembrane region" description="Helical" evidence="7">
    <location>
        <begin position="295"/>
        <end position="313"/>
    </location>
</feature>
<evidence type="ECO:0000256" key="6">
    <source>
        <dbReference type="SAM" id="MobiDB-lite"/>
    </source>
</evidence>
<feature type="region of interest" description="Disordered" evidence="6">
    <location>
        <begin position="320"/>
        <end position="343"/>
    </location>
</feature>
<dbReference type="RefSeq" id="WP_126293211.1">
    <property type="nucleotide sequence ID" value="NZ_CP155468.1"/>
</dbReference>
<reference evidence="8 9" key="1">
    <citation type="submission" date="2018-12" db="EMBL/GenBank/DDBJ databases">
        <authorList>
            <person name="Yu L."/>
        </authorList>
    </citation>
    <scope>NUCLEOTIDE SEQUENCE [LARGE SCALE GENOMIC DNA]</scope>
    <source>
        <strain evidence="8 9">S5H2222</strain>
    </source>
</reference>
<dbReference type="InterPro" id="IPR001851">
    <property type="entry name" value="ABC_transp_permease"/>
</dbReference>
<feature type="transmembrane region" description="Helical" evidence="7">
    <location>
        <begin position="12"/>
        <end position="29"/>
    </location>
</feature>
<feature type="transmembrane region" description="Helical" evidence="7">
    <location>
        <begin position="58"/>
        <end position="78"/>
    </location>
</feature>
<evidence type="ECO:0000256" key="4">
    <source>
        <dbReference type="ARBA" id="ARBA00022989"/>
    </source>
</evidence>
<dbReference type="Proteomes" id="UP000276349">
    <property type="component" value="Unassembled WGS sequence"/>
</dbReference>
<evidence type="ECO:0000256" key="1">
    <source>
        <dbReference type="ARBA" id="ARBA00004651"/>
    </source>
</evidence>
<sequence length="343" mass="37037">MFAALFGSVEQGIIYAIMALGVYLTFRVLDFPDLTVDGSFVTGAATAATMIALGYNPILATLLAIVAGFIAGCMTGLLHTKGKINPLLSGILMMIALYSINLRIMGLSAENAIVRPNIPLMNSETIFSQFNAFWSTLGIDDVMTNFVKNTLGFQSAPSTWGIALVVLIITLIIKLIADWFLKTEVGLAIRATGDNKRMIRSFSANTDSLIVLGLGLSNALVAFSGALIAQYSKFADVNMGIGMIVIGLASVIIGEAIFGTKTIFRTTIAVVAGAIIYRIIYAVALRIEWLDTSDMKLITAVIVILALVIPQMIEKRREKKRKEKRRAERLSQQNVAQGGNHLA</sequence>
<dbReference type="Pfam" id="PF02653">
    <property type="entry name" value="BPD_transp_2"/>
    <property type="match status" value="1"/>
</dbReference>
<dbReference type="PANTHER" id="PTHR32196:SF69">
    <property type="entry name" value="BRANCHED-CHAIN AMINO ACID TRANSPORT SYSTEM, PERMEASE PROTEIN"/>
    <property type="match status" value="1"/>
</dbReference>
<feature type="transmembrane region" description="Helical" evidence="7">
    <location>
        <begin position="270"/>
        <end position="289"/>
    </location>
</feature>
<feature type="transmembrane region" description="Helical" evidence="7">
    <location>
        <begin position="209"/>
        <end position="231"/>
    </location>
</feature>
<name>A0A3S0HMX8_9BACI</name>
<evidence type="ECO:0000313" key="8">
    <source>
        <dbReference type="EMBL" id="RTQ94934.1"/>
    </source>
</evidence>
<comment type="caution">
    <text evidence="8">The sequence shown here is derived from an EMBL/GenBank/DDBJ whole genome shotgun (WGS) entry which is preliminary data.</text>
</comment>
<evidence type="ECO:0000256" key="5">
    <source>
        <dbReference type="ARBA" id="ARBA00023136"/>
    </source>
</evidence>
<keyword evidence="4 7" id="KW-1133">Transmembrane helix</keyword>
<keyword evidence="2" id="KW-1003">Cell membrane</keyword>
<keyword evidence="3 7" id="KW-0812">Transmembrane</keyword>
<accession>A0A3S0HMX8</accession>
<evidence type="ECO:0000256" key="3">
    <source>
        <dbReference type="ARBA" id="ARBA00022692"/>
    </source>
</evidence>
<dbReference type="GO" id="GO:0022857">
    <property type="term" value="F:transmembrane transporter activity"/>
    <property type="evidence" value="ECO:0007669"/>
    <property type="project" value="InterPro"/>
</dbReference>